<proteinExistence type="predicted"/>
<dbReference type="EMBL" id="MU842847">
    <property type="protein sequence ID" value="KAK2030748.1"/>
    <property type="molecule type" value="Genomic_DNA"/>
</dbReference>
<dbReference type="InterPro" id="IPR007219">
    <property type="entry name" value="XnlR_reg_dom"/>
</dbReference>
<evidence type="ECO:0000256" key="4">
    <source>
        <dbReference type="ARBA" id="ARBA00023125"/>
    </source>
</evidence>
<feature type="region of interest" description="Disordered" evidence="7">
    <location>
        <begin position="58"/>
        <end position="82"/>
    </location>
</feature>
<dbReference type="GO" id="GO:0006351">
    <property type="term" value="P:DNA-templated transcription"/>
    <property type="evidence" value="ECO:0007669"/>
    <property type="project" value="InterPro"/>
</dbReference>
<keyword evidence="3" id="KW-0805">Transcription regulation</keyword>
<evidence type="ECO:0000259" key="8">
    <source>
        <dbReference type="SMART" id="SM00906"/>
    </source>
</evidence>
<dbReference type="Proteomes" id="UP001232148">
    <property type="component" value="Unassembled WGS sequence"/>
</dbReference>
<evidence type="ECO:0000256" key="6">
    <source>
        <dbReference type="ARBA" id="ARBA00023242"/>
    </source>
</evidence>
<organism evidence="9 10">
    <name type="scientific">Colletotrichum zoysiae</name>
    <dbReference type="NCBI Taxonomy" id="1216348"/>
    <lineage>
        <taxon>Eukaryota</taxon>
        <taxon>Fungi</taxon>
        <taxon>Dikarya</taxon>
        <taxon>Ascomycota</taxon>
        <taxon>Pezizomycotina</taxon>
        <taxon>Sordariomycetes</taxon>
        <taxon>Hypocreomycetidae</taxon>
        <taxon>Glomerellales</taxon>
        <taxon>Glomerellaceae</taxon>
        <taxon>Colletotrichum</taxon>
        <taxon>Colletotrichum graminicola species complex</taxon>
    </lineage>
</organism>
<evidence type="ECO:0000256" key="7">
    <source>
        <dbReference type="SAM" id="MobiDB-lite"/>
    </source>
</evidence>
<protein>
    <submittedName>
        <fullName evidence="9">Fungal-specific transcription factor domain-containing protein</fullName>
    </submittedName>
</protein>
<evidence type="ECO:0000313" key="9">
    <source>
        <dbReference type="EMBL" id="KAK2030748.1"/>
    </source>
</evidence>
<keyword evidence="2" id="KW-0862">Zinc</keyword>
<dbReference type="SMART" id="SM00906">
    <property type="entry name" value="Fungal_trans"/>
    <property type="match status" value="1"/>
</dbReference>
<dbReference type="PANTHER" id="PTHR31313">
    <property type="entry name" value="TY1 ENHANCER ACTIVATOR"/>
    <property type="match status" value="1"/>
</dbReference>
<feature type="compositionally biased region" description="Polar residues" evidence="7">
    <location>
        <begin position="58"/>
        <end position="74"/>
    </location>
</feature>
<gene>
    <name evidence="9" type="ORF">LX32DRAFT_662275</name>
</gene>
<keyword evidence="1" id="KW-0479">Metal-binding</keyword>
<evidence type="ECO:0000256" key="2">
    <source>
        <dbReference type="ARBA" id="ARBA00022833"/>
    </source>
</evidence>
<dbReference type="PANTHER" id="PTHR31313:SF83">
    <property type="entry name" value="ZN(II)2CYS6 TRANSCRIPTION FACTOR (EUROFUNG)"/>
    <property type="match status" value="1"/>
</dbReference>
<feature type="domain" description="Xylanolytic transcriptional activator regulatory" evidence="8">
    <location>
        <begin position="292"/>
        <end position="365"/>
    </location>
</feature>
<keyword evidence="5" id="KW-0804">Transcription</keyword>
<dbReference type="GO" id="GO:0008270">
    <property type="term" value="F:zinc ion binding"/>
    <property type="evidence" value="ECO:0007669"/>
    <property type="project" value="InterPro"/>
</dbReference>
<keyword evidence="6" id="KW-0539">Nucleus</keyword>
<dbReference type="Pfam" id="PF04082">
    <property type="entry name" value="Fungal_trans"/>
    <property type="match status" value="1"/>
</dbReference>
<dbReference type="GO" id="GO:0003677">
    <property type="term" value="F:DNA binding"/>
    <property type="evidence" value="ECO:0007669"/>
    <property type="project" value="UniProtKB-KW"/>
</dbReference>
<evidence type="ECO:0000313" key="10">
    <source>
        <dbReference type="Proteomes" id="UP001232148"/>
    </source>
</evidence>
<accession>A0AAD9M6V1</accession>
<name>A0AAD9M6V1_9PEZI</name>
<evidence type="ECO:0000256" key="5">
    <source>
        <dbReference type="ARBA" id="ARBA00023163"/>
    </source>
</evidence>
<keyword evidence="10" id="KW-1185">Reference proteome</keyword>
<reference evidence="9" key="1">
    <citation type="submission" date="2021-06" db="EMBL/GenBank/DDBJ databases">
        <title>Comparative genomics, transcriptomics and evolutionary studies reveal genomic signatures of adaptation to plant cell wall in hemibiotrophic fungi.</title>
        <authorList>
            <consortium name="DOE Joint Genome Institute"/>
            <person name="Baroncelli R."/>
            <person name="Diaz J.F."/>
            <person name="Benocci T."/>
            <person name="Peng M."/>
            <person name="Battaglia E."/>
            <person name="Haridas S."/>
            <person name="Andreopoulos W."/>
            <person name="Labutti K."/>
            <person name="Pangilinan J."/>
            <person name="Floch G.L."/>
            <person name="Makela M.R."/>
            <person name="Henrissat B."/>
            <person name="Grigoriev I.V."/>
            <person name="Crouch J.A."/>
            <person name="De Vries R.P."/>
            <person name="Sukno S.A."/>
            <person name="Thon M.R."/>
        </authorList>
    </citation>
    <scope>NUCLEOTIDE SEQUENCE</scope>
    <source>
        <strain evidence="9">MAFF235873</strain>
    </source>
</reference>
<evidence type="ECO:0000256" key="1">
    <source>
        <dbReference type="ARBA" id="ARBA00022723"/>
    </source>
</evidence>
<evidence type="ECO:0000256" key="3">
    <source>
        <dbReference type="ARBA" id="ARBA00023015"/>
    </source>
</evidence>
<comment type="caution">
    <text evidence="9">The sequence shown here is derived from an EMBL/GenBank/DDBJ whole genome shotgun (WGS) entry which is preliminary data.</text>
</comment>
<sequence length="638" mass="71994">MSLTIPPIGSVTQLARHVHCAEDRTGNVRKYWDEDYVRALEAQVQSLLLALEKQSAESKPSPSLSLSDHASQSAEPDAAVEKGLDERHSAAGDGGVNEAYPYARDVFSHEGNVGIAEKYLSGQDRSQLAMEELCVMLWRTNVGDGVTIIDDPKTGSRYSVETRQEPAPPIYKVTPTAQILAYCRQQNLLHEMATLFLKNINREYQFTPYATVDFLQSYPYQPPDEALLHSAAIATGTTFSRMPDAMIIGDAFGEFAESLVFSCCRQNPTAKVIQALMMMTWRSLALGRDHFSWMYISMAAGLCVHLRLHVLALEECEARRLEATEEDIRTFWMFYVADRTAITILGRNCALPWRRVNVPSFDMTFESSTADIYKISFAWQCKLWYLHDQYMDQVFSTTFEALPISQQVRILIASQDNLTTFFRSRPERLHLSGDSTPKPVLQFHLAYQMTILITMPPFLRIFAAISQSSSSPETGNVAGPNSEFMLLVLRSLTAAATAVARLVRSYRRGHGFEEPANPLIIHHLLSAAVVHLMNATSRNPALRHQSTHWLRQCLELLRELETSWPLRAGKSVMIIRILAQRWGVMRALPAELSYQVDLSVPGSERDFGKAGWNSNTNGVHTPLQQAMQHRRWILLLWI</sequence>
<dbReference type="AlphaFoldDB" id="A0AAD9M6V1"/>
<dbReference type="InterPro" id="IPR051615">
    <property type="entry name" value="Transcr_Regulatory_Elem"/>
</dbReference>
<keyword evidence="4" id="KW-0238">DNA-binding</keyword>
<dbReference type="CDD" id="cd12148">
    <property type="entry name" value="fungal_TF_MHR"/>
    <property type="match status" value="1"/>
</dbReference>